<evidence type="ECO:0000313" key="5">
    <source>
        <dbReference type="EMBL" id="QCC50506.1"/>
    </source>
</evidence>
<dbReference type="SUPFAM" id="SSF160113">
    <property type="entry name" value="YegP-like"/>
    <property type="match status" value="5"/>
</dbReference>
<dbReference type="Gene3D" id="2.30.29.80">
    <property type="match status" value="3"/>
</dbReference>
<protein>
    <submittedName>
        <fullName evidence="5">DUF1508 domain-containing protein</fullName>
    </submittedName>
</protein>
<dbReference type="STRING" id="1457250.GCA_000755225_03161"/>
<dbReference type="InterPro" id="IPR036913">
    <property type="entry name" value="YegP-like_sf"/>
</dbReference>
<dbReference type="InterPro" id="IPR010879">
    <property type="entry name" value="DUF1508"/>
</dbReference>
<feature type="compositionally biased region" description="Basic and acidic residues" evidence="1">
    <location>
        <begin position="499"/>
        <end position="513"/>
    </location>
</feature>
<dbReference type="OrthoDB" id="108721at2157"/>
<dbReference type="NCBIfam" id="NF041908">
    <property type="entry name" value="HVO_2922"/>
    <property type="match status" value="3"/>
</dbReference>
<reference evidence="5 6" key="1">
    <citation type="journal article" date="2019" name="Nat. Commun.">
        <title>A new type of DNA phosphorothioation-based antiviral system in archaea.</title>
        <authorList>
            <person name="Xiong L."/>
            <person name="Liu S."/>
            <person name="Chen S."/>
            <person name="Xiao Y."/>
            <person name="Zhu B."/>
            <person name="Gao Y."/>
            <person name="Zhang Y."/>
            <person name="Chen B."/>
            <person name="Luo J."/>
            <person name="Deng Z."/>
            <person name="Chen X."/>
            <person name="Wang L."/>
            <person name="Chen S."/>
        </authorList>
    </citation>
    <scope>NUCLEOTIDE SEQUENCE [LARGE SCALE GENOMIC DNA]</scope>
    <source>
        <strain evidence="5 6">CBA1105</strain>
    </source>
</reference>
<dbReference type="Pfam" id="PF23600">
    <property type="entry name" value="CdpA_N"/>
    <property type="match status" value="1"/>
</dbReference>
<evidence type="ECO:0000256" key="1">
    <source>
        <dbReference type="SAM" id="MobiDB-lite"/>
    </source>
</evidence>
<feature type="domain" description="DUF1508" evidence="3">
    <location>
        <begin position="306"/>
        <end position="348"/>
    </location>
</feature>
<dbReference type="Gene3D" id="3.30.160.160">
    <property type="entry name" value="YegP-like"/>
    <property type="match status" value="2"/>
</dbReference>
<dbReference type="EMBL" id="CP031310">
    <property type="protein sequence ID" value="QCC50506.1"/>
    <property type="molecule type" value="Genomic_DNA"/>
</dbReference>
<keyword evidence="2" id="KW-1133">Transmembrane helix</keyword>
<feature type="domain" description="DUF1508" evidence="3">
    <location>
        <begin position="365"/>
        <end position="410"/>
    </location>
</feature>
<dbReference type="KEGG" id="hsn:DV733_04290"/>
<dbReference type="AlphaFoldDB" id="A0A4D6HBA4"/>
<feature type="domain" description="DUF1508" evidence="3">
    <location>
        <begin position="416"/>
        <end position="462"/>
    </location>
</feature>
<keyword evidence="6" id="KW-1185">Reference proteome</keyword>
<feature type="transmembrane region" description="Helical" evidence="2">
    <location>
        <begin position="124"/>
        <end position="145"/>
    </location>
</feature>
<keyword evidence="2" id="KW-0472">Membrane</keyword>
<gene>
    <name evidence="5" type="ORF">DV733_04290</name>
</gene>
<feature type="domain" description="DUF1508" evidence="3">
    <location>
        <begin position="475"/>
        <end position="521"/>
    </location>
</feature>
<evidence type="ECO:0000259" key="4">
    <source>
        <dbReference type="Pfam" id="PF23600"/>
    </source>
</evidence>
<name>A0A4D6HBA4_9EURY</name>
<accession>A0A4D6HBA4</accession>
<sequence>MATDQGPLYGFYESRIGQPDTDDEVRGYWVFLLGLLFGAIGVILFLPSESAFGADEFTLREGSIIFMAVGLAMLVAGPIIRLPLKAWANYAAYLGEAICFAAVIWFTFVFPAEWSTLTGNQPVIFLYAAGLAIILLGGVAGSLVGGATKEALTASEGRTAALEDELEETQRELDAATRELEEEREESAAGEAAQSALQTEVDELQALNDSLHTSQAQFELYEDRGGQWRWRLRHRNGNVIADSGEGYTRKHNAKKGMASVRRNALGATLLEIVPEPDEEVEEALEETPIIPDVADESKAAFEVYEDDGGKHRWRLVHDNGNIIADSGEGYSSKQKTTQGIESVKNNAGPASYLRFDPASFEIYRDSAGEWRWRFVHKNGNILAAASEGYTRRRDAKRSVDSIREDVADADFEVYEDNRGDHRWRLKAANNEIVATSGEGYSSKSSAEEAVERIKRLAPDADALDVGLAAFEVYEDQSEEWRWRLRHRNGNVIADSGEGYTERNKAHDAIESVKRNAPGAETER</sequence>
<dbReference type="InterPro" id="IPR055563">
    <property type="entry name" value="CdpA_N"/>
</dbReference>
<dbReference type="PANTHER" id="PTHR40606:SF1">
    <property type="entry name" value="UPF0339 PROTEIN YEGP"/>
    <property type="match status" value="1"/>
</dbReference>
<feature type="transmembrane region" description="Helical" evidence="2">
    <location>
        <begin position="64"/>
        <end position="84"/>
    </location>
</feature>
<feature type="domain" description="Cell division protein A N-terminal" evidence="4">
    <location>
        <begin position="8"/>
        <end position="137"/>
    </location>
</feature>
<dbReference type="Pfam" id="PF07411">
    <property type="entry name" value="DUF1508"/>
    <property type="match status" value="5"/>
</dbReference>
<dbReference type="RefSeq" id="WP_049993951.1">
    <property type="nucleotide sequence ID" value="NZ_CP031310.1"/>
</dbReference>
<dbReference type="GeneID" id="39847057"/>
<proteinExistence type="predicted"/>
<feature type="region of interest" description="Disordered" evidence="1">
    <location>
        <begin position="492"/>
        <end position="523"/>
    </location>
</feature>
<feature type="region of interest" description="Disordered" evidence="1">
    <location>
        <begin position="163"/>
        <end position="195"/>
    </location>
</feature>
<feature type="transmembrane region" description="Helical" evidence="2">
    <location>
        <begin position="90"/>
        <end position="112"/>
    </location>
</feature>
<evidence type="ECO:0000256" key="2">
    <source>
        <dbReference type="SAM" id="Phobius"/>
    </source>
</evidence>
<evidence type="ECO:0000259" key="3">
    <source>
        <dbReference type="Pfam" id="PF07411"/>
    </source>
</evidence>
<dbReference type="InterPro" id="IPR051141">
    <property type="entry name" value="UPF0339_domain"/>
</dbReference>
<keyword evidence="2" id="KW-0812">Transmembrane</keyword>
<dbReference type="PANTHER" id="PTHR40606">
    <property type="match status" value="1"/>
</dbReference>
<feature type="transmembrane region" description="Helical" evidence="2">
    <location>
        <begin position="28"/>
        <end position="52"/>
    </location>
</feature>
<feature type="domain" description="DUF1508" evidence="3">
    <location>
        <begin position="223"/>
        <end position="270"/>
    </location>
</feature>
<evidence type="ECO:0000313" key="6">
    <source>
        <dbReference type="Proteomes" id="UP000296706"/>
    </source>
</evidence>
<feature type="compositionally biased region" description="Basic and acidic residues" evidence="1">
    <location>
        <begin position="168"/>
        <end position="181"/>
    </location>
</feature>
<dbReference type="Proteomes" id="UP000296706">
    <property type="component" value="Chromosome"/>
</dbReference>
<organism evidence="5 6">
    <name type="scientific">Halapricum salinum</name>
    <dbReference type="NCBI Taxonomy" id="1457250"/>
    <lineage>
        <taxon>Archaea</taxon>
        <taxon>Methanobacteriati</taxon>
        <taxon>Methanobacteriota</taxon>
        <taxon>Stenosarchaea group</taxon>
        <taxon>Halobacteria</taxon>
        <taxon>Halobacteriales</taxon>
        <taxon>Haloarculaceae</taxon>
        <taxon>Halapricum</taxon>
    </lineage>
</organism>